<dbReference type="Proteomes" id="UP000185622">
    <property type="component" value="Chromosome"/>
</dbReference>
<reference evidence="3 4" key="1">
    <citation type="submission" date="2017-01" db="EMBL/GenBank/DDBJ databases">
        <title>The complete genome sequence of a sulfur-oxidizing marine bacterium Thioclava sp. 25B10_4T.</title>
        <authorList>
            <person name="Liu Y."/>
            <person name="Lai Q."/>
            <person name="Shao Z."/>
        </authorList>
    </citation>
    <scope>NUCLEOTIDE SEQUENCE [LARGE SCALE GENOMIC DNA]</scope>
    <source>
        <strain evidence="3 4">25B10_4</strain>
    </source>
</reference>
<dbReference type="RefSeq" id="WP_075776375.1">
    <property type="nucleotide sequence ID" value="NZ_CP019437.1"/>
</dbReference>
<feature type="chain" id="PRO_5045670729" description="Curli assembly protein CsgC" evidence="2">
    <location>
        <begin position="21"/>
        <end position="121"/>
    </location>
</feature>
<keyword evidence="4" id="KW-1185">Reference proteome</keyword>
<sequence length="121" mass="12855">MKLKAYLLAFLLVAPFQALADGAGRAWISLSKDKGLVTIETFSRLEPGHSGKYILEVRKSGPNGRSVNRQAGSVPVSDGDATGPLSTAKISLEANADLTVHLRVTDDEGRVFEDTAVKSGE</sequence>
<keyword evidence="2" id="KW-0732">Signal</keyword>
<dbReference type="Gene3D" id="2.60.40.2420">
    <property type="match status" value="1"/>
</dbReference>
<dbReference type="InterPro" id="IPR053722">
    <property type="entry name" value="Curli_assembly_CsgC/AgfC"/>
</dbReference>
<evidence type="ECO:0000256" key="2">
    <source>
        <dbReference type="SAM" id="SignalP"/>
    </source>
</evidence>
<accession>A0ABM6IF84</accession>
<dbReference type="EMBL" id="CP019437">
    <property type="protein sequence ID" value="AQS47351.1"/>
    <property type="molecule type" value="Genomic_DNA"/>
</dbReference>
<feature type="signal peptide" evidence="2">
    <location>
        <begin position="1"/>
        <end position="20"/>
    </location>
</feature>
<organism evidence="3 4">
    <name type="scientific">Thioclava nitratireducens</name>
    <dbReference type="NCBI Taxonomy" id="1915078"/>
    <lineage>
        <taxon>Bacteria</taxon>
        <taxon>Pseudomonadati</taxon>
        <taxon>Pseudomonadota</taxon>
        <taxon>Alphaproteobacteria</taxon>
        <taxon>Rhodobacterales</taxon>
        <taxon>Paracoccaceae</taxon>
        <taxon>Thioclava</taxon>
    </lineage>
</organism>
<evidence type="ECO:0000313" key="4">
    <source>
        <dbReference type="Proteomes" id="UP000185622"/>
    </source>
</evidence>
<protein>
    <recommendedName>
        <fullName evidence="5">Curli assembly protein CsgC</fullName>
    </recommendedName>
</protein>
<feature type="region of interest" description="Disordered" evidence="1">
    <location>
        <begin position="59"/>
        <end position="81"/>
    </location>
</feature>
<dbReference type="InterPro" id="IPR047726">
    <property type="entry name" value="CsgH_dom"/>
</dbReference>
<evidence type="ECO:0000256" key="1">
    <source>
        <dbReference type="SAM" id="MobiDB-lite"/>
    </source>
</evidence>
<name>A0ABM6IF84_9RHOB</name>
<gene>
    <name evidence="3" type="ORF">BMG03_05730</name>
</gene>
<proteinExistence type="predicted"/>
<evidence type="ECO:0000313" key="3">
    <source>
        <dbReference type="EMBL" id="AQS47351.1"/>
    </source>
</evidence>
<evidence type="ECO:0008006" key="5">
    <source>
        <dbReference type="Google" id="ProtNLM"/>
    </source>
</evidence>
<dbReference type="NCBIfam" id="NF041112">
    <property type="entry name" value="chap_CsgH_alph"/>
    <property type="match status" value="1"/>
</dbReference>